<gene>
    <name evidence="1" type="ORF">PGTUg99_000345</name>
</gene>
<accession>A0A5B0PPF4</accession>
<comment type="caution">
    <text evidence="1">The sequence shown here is derived from an EMBL/GenBank/DDBJ whole genome shotgun (WGS) entry which is preliminary data.</text>
</comment>
<evidence type="ECO:0000313" key="2">
    <source>
        <dbReference type="Proteomes" id="UP000325313"/>
    </source>
</evidence>
<protein>
    <submittedName>
        <fullName evidence="1">Uncharacterized protein</fullName>
    </submittedName>
</protein>
<organism evidence="1 2">
    <name type="scientific">Puccinia graminis f. sp. tritici</name>
    <dbReference type="NCBI Taxonomy" id="56615"/>
    <lineage>
        <taxon>Eukaryota</taxon>
        <taxon>Fungi</taxon>
        <taxon>Dikarya</taxon>
        <taxon>Basidiomycota</taxon>
        <taxon>Pucciniomycotina</taxon>
        <taxon>Pucciniomycetes</taxon>
        <taxon>Pucciniales</taxon>
        <taxon>Pucciniaceae</taxon>
        <taxon>Puccinia</taxon>
    </lineage>
</organism>
<reference evidence="1 2" key="1">
    <citation type="submission" date="2019-05" db="EMBL/GenBank/DDBJ databases">
        <title>Emergence of the Ug99 lineage of the wheat stem rust pathogen through somatic hybridization.</title>
        <authorList>
            <person name="Li F."/>
            <person name="Upadhyaya N.M."/>
            <person name="Sperschneider J."/>
            <person name="Matny O."/>
            <person name="Nguyen-Phuc H."/>
            <person name="Mago R."/>
            <person name="Raley C."/>
            <person name="Miller M.E."/>
            <person name="Silverstein K.A.T."/>
            <person name="Henningsen E."/>
            <person name="Hirsch C.D."/>
            <person name="Visser B."/>
            <person name="Pretorius Z.A."/>
            <person name="Steffenson B.J."/>
            <person name="Schwessinger B."/>
            <person name="Dodds P.N."/>
            <person name="Figueroa M."/>
        </authorList>
    </citation>
    <scope>NUCLEOTIDE SEQUENCE [LARGE SCALE GENOMIC DNA]</scope>
    <source>
        <strain evidence="1 2">Ug99</strain>
    </source>
</reference>
<evidence type="ECO:0000313" key="1">
    <source>
        <dbReference type="EMBL" id="KAA1103565.1"/>
    </source>
</evidence>
<name>A0A5B0PPF4_PUCGR</name>
<sequence>MLESSTNAHNAMDLRFFQLFFCFRDRHAIRRFFQPFFCFRDRHAIRSTGAKAIRQEGPTRIVDDRWKTSAPL</sequence>
<proteinExistence type="predicted"/>
<dbReference type="AlphaFoldDB" id="A0A5B0PPF4"/>
<dbReference type="EMBL" id="VDEP01000336">
    <property type="protein sequence ID" value="KAA1103565.1"/>
    <property type="molecule type" value="Genomic_DNA"/>
</dbReference>
<dbReference type="Proteomes" id="UP000325313">
    <property type="component" value="Unassembled WGS sequence"/>
</dbReference>